<organism evidence="3 4">
    <name type="scientific">Coccomyxa viridis</name>
    <dbReference type="NCBI Taxonomy" id="1274662"/>
    <lineage>
        <taxon>Eukaryota</taxon>
        <taxon>Viridiplantae</taxon>
        <taxon>Chlorophyta</taxon>
        <taxon>core chlorophytes</taxon>
        <taxon>Trebouxiophyceae</taxon>
        <taxon>Trebouxiophyceae incertae sedis</taxon>
        <taxon>Coccomyxaceae</taxon>
        <taxon>Coccomyxa</taxon>
    </lineage>
</organism>
<dbReference type="PANTHER" id="PTHR36080">
    <property type="entry name" value="DBJ|BAA96220.1"/>
    <property type="match status" value="1"/>
</dbReference>
<dbReference type="PANTHER" id="PTHR36080:SF1">
    <property type="entry name" value="DBJ|BAA96220.1"/>
    <property type="match status" value="1"/>
</dbReference>
<comment type="caution">
    <text evidence="3">The sequence shown here is derived from an EMBL/GenBank/DDBJ whole genome shotgun (WGS) entry which is preliminary data.</text>
</comment>
<dbReference type="EMBL" id="CAUYUE010000014">
    <property type="protein sequence ID" value="CAK0786400.1"/>
    <property type="molecule type" value="Genomic_DNA"/>
</dbReference>
<keyword evidence="1" id="KW-0175">Coiled coil</keyword>
<keyword evidence="4" id="KW-1185">Reference proteome</keyword>
<evidence type="ECO:0000256" key="1">
    <source>
        <dbReference type="SAM" id="Coils"/>
    </source>
</evidence>
<gene>
    <name evidence="3" type="ORF">CVIRNUC_009613</name>
</gene>
<evidence type="ECO:0000313" key="4">
    <source>
        <dbReference type="Proteomes" id="UP001314263"/>
    </source>
</evidence>
<reference evidence="3 4" key="1">
    <citation type="submission" date="2023-10" db="EMBL/GenBank/DDBJ databases">
        <authorList>
            <person name="Maclean D."/>
            <person name="Macfadyen A."/>
        </authorList>
    </citation>
    <scope>NUCLEOTIDE SEQUENCE [LARGE SCALE GENOMIC DNA]</scope>
</reference>
<evidence type="ECO:0000313" key="3">
    <source>
        <dbReference type="EMBL" id="CAK0786400.1"/>
    </source>
</evidence>
<dbReference type="Proteomes" id="UP001314263">
    <property type="component" value="Unassembled WGS sequence"/>
</dbReference>
<accession>A0AAV1IIY0</accession>
<feature type="region of interest" description="Disordered" evidence="2">
    <location>
        <begin position="23"/>
        <end position="45"/>
    </location>
</feature>
<proteinExistence type="predicted"/>
<sequence length="173" mass="18830">MAAIRPPAAAAAEAALNALSKIQISSTPPPSTTASERSDDVSNSDGAFERWSSAVGNIEDAKVAVDIMARAIEDAVYLDEDAYNQMIPMQQYTRTIEEQQRHILDLEHQLQSALHSAAQQRANGQASRKRATELQEELENNAAVFKLHYDELLAKDAEIAKLKAVIQGLSSGK</sequence>
<evidence type="ECO:0000256" key="2">
    <source>
        <dbReference type="SAM" id="MobiDB-lite"/>
    </source>
</evidence>
<dbReference type="AlphaFoldDB" id="A0AAV1IIY0"/>
<feature type="coiled-coil region" evidence="1">
    <location>
        <begin position="89"/>
        <end position="116"/>
    </location>
</feature>
<protein>
    <submittedName>
        <fullName evidence="3">Uncharacterized protein</fullName>
    </submittedName>
</protein>
<name>A0AAV1IIY0_9CHLO</name>